<reference evidence="1 2" key="1">
    <citation type="submission" date="2016-09" db="EMBL/GenBank/DDBJ databases">
        <title>The draft genome of Dichanthelium oligosanthes: A C3 panicoid grass species.</title>
        <authorList>
            <person name="Studer A.J."/>
            <person name="Schnable J.C."/>
            <person name="Brutnell T.P."/>
        </authorList>
    </citation>
    <scope>NUCLEOTIDE SEQUENCE [LARGE SCALE GENOMIC DNA]</scope>
    <source>
        <strain evidence="2">cv. Kellogg 1175</strain>
        <tissue evidence="1">Leaf</tissue>
    </source>
</reference>
<proteinExistence type="predicted"/>
<comment type="caution">
    <text evidence="1">The sequence shown here is derived from an EMBL/GenBank/DDBJ whole genome shotgun (WGS) entry which is preliminary data.</text>
</comment>
<evidence type="ECO:0000313" key="1">
    <source>
        <dbReference type="EMBL" id="OEL26896.1"/>
    </source>
</evidence>
<keyword evidence="2" id="KW-1185">Reference proteome</keyword>
<accession>A0A1E5VP79</accession>
<evidence type="ECO:0000313" key="2">
    <source>
        <dbReference type="Proteomes" id="UP000095767"/>
    </source>
</evidence>
<dbReference type="AlphaFoldDB" id="A0A1E5VP79"/>
<dbReference type="Proteomes" id="UP000095767">
    <property type="component" value="Unassembled WGS sequence"/>
</dbReference>
<gene>
    <name evidence="1" type="ORF">BAE44_0012082</name>
</gene>
<organism evidence="1 2">
    <name type="scientific">Dichanthelium oligosanthes</name>
    <dbReference type="NCBI Taxonomy" id="888268"/>
    <lineage>
        <taxon>Eukaryota</taxon>
        <taxon>Viridiplantae</taxon>
        <taxon>Streptophyta</taxon>
        <taxon>Embryophyta</taxon>
        <taxon>Tracheophyta</taxon>
        <taxon>Spermatophyta</taxon>
        <taxon>Magnoliopsida</taxon>
        <taxon>Liliopsida</taxon>
        <taxon>Poales</taxon>
        <taxon>Poaceae</taxon>
        <taxon>PACMAD clade</taxon>
        <taxon>Panicoideae</taxon>
        <taxon>Panicodae</taxon>
        <taxon>Paniceae</taxon>
        <taxon>Dichantheliinae</taxon>
        <taxon>Dichanthelium</taxon>
    </lineage>
</organism>
<dbReference type="Pfam" id="PF07893">
    <property type="entry name" value="DUF1668"/>
    <property type="match status" value="1"/>
</dbReference>
<dbReference type="InterPro" id="IPR012871">
    <property type="entry name" value="DUF1668_ORYSA"/>
</dbReference>
<sequence length="251" mass="27782">MSCQKLSRQYLHMVSSAGRGLYSLSHMDVSRLFYPSKEEAKAAQAKDKENGSSNILGGIGSTATGRLPEPSIHFAQFSSALESHPDRSRDVFALFGKSSILCSDSVGHAGVYDIEAHCLQGMPRMNSPKGPKRITVCILRTEAHARADFEVHPNVDANLFTDGRHGHPMNSLYVMNMDPYNQCCVEALVYYPDNPQVMVLTGVELDPDDHKGEAALGIAKHKSECLTSDSIVYAGHFLFLFRFPSLWRSRF</sequence>
<dbReference type="OrthoDB" id="688194at2759"/>
<dbReference type="EMBL" id="LWDX02033748">
    <property type="protein sequence ID" value="OEL26896.1"/>
    <property type="molecule type" value="Genomic_DNA"/>
</dbReference>
<name>A0A1E5VP79_9POAL</name>
<protein>
    <submittedName>
        <fullName evidence="1">Uncharacterized protein</fullName>
    </submittedName>
</protein>